<dbReference type="WBParaSite" id="RSKR_0001135700.1">
    <property type="protein sequence ID" value="RSKR_0001135700.1"/>
    <property type="gene ID" value="RSKR_0001135700"/>
</dbReference>
<sequence>MQYTFLASITVIAFHLFSIKYFVDKVNVIAKFSKSELKVFLNLENVLTIQFKEAKKERFIRSTTPKCKCDGHNKCAAGPQGPNGVDGENGYPGLHGSRGQVGLTAKIPKASKINDNECRICPFGPKGMQGSQGATGEAGRVGLPGDEGKAGHDGAPGRPGLQGNIGSPGIVGKVGELTFDSHYFISGSSLKGVAGSGSIRYLKGSRGSKGLPGPPGAKGPTGYEGRSGFRGSPGFIGKQGLRGDKGLQGPVGHTGPTGLQGIPGKELFPYCPCARKYSDERNEFHVNKSKRKTTYQKENIAVPKLLFIEKDIEPITEHRKKYEVPILKPITQ</sequence>
<dbReference type="Proteomes" id="UP000095286">
    <property type="component" value="Unplaced"/>
</dbReference>
<name>A0AC35UGW6_9BILA</name>
<reference evidence="2" key="1">
    <citation type="submission" date="2016-11" db="UniProtKB">
        <authorList>
            <consortium name="WormBaseParasite"/>
        </authorList>
    </citation>
    <scope>IDENTIFICATION</scope>
    <source>
        <strain evidence="2">KR3021</strain>
    </source>
</reference>
<accession>A0AC35UGW6</accession>
<evidence type="ECO:0000313" key="2">
    <source>
        <dbReference type="WBParaSite" id="RSKR_0001135700.1"/>
    </source>
</evidence>
<protein>
    <submittedName>
        <fullName evidence="2">Col_cuticle_N domain-containing protein</fullName>
    </submittedName>
</protein>
<evidence type="ECO:0000313" key="1">
    <source>
        <dbReference type="Proteomes" id="UP000095286"/>
    </source>
</evidence>
<proteinExistence type="predicted"/>
<organism evidence="1 2">
    <name type="scientific">Rhabditophanes sp. KR3021</name>
    <dbReference type="NCBI Taxonomy" id="114890"/>
    <lineage>
        <taxon>Eukaryota</taxon>
        <taxon>Metazoa</taxon>
        <taxon>Ecdysozoa</taxon>
        <taxon>Nematoda</taxon>
        <taxon>Chromadorea</taxon>
        <taxon>Rhabditida</taxon>
        <taxon>Tylenchina</taxon>
        <taxon>Panagrolaimomorpha</taxon>
        <taxon>Strongyloidoidea</taxon>
        <taxon>Alloionematidae</taxon>
        <taxon>Rhabditophanes</taxon>
    </lineage>
</organism>